<dbReference type="PANTHER" id="PTHR10954:SF23">
    <property type="entry name" value="RIBONUCLEASE"/>
    <property type="match status" value="1"/>
</dbReference>
<evidence type="ECO:0000313" key="14">
    <source>
        <dbReference type="Proteomes" id="UP000289497"/>
    </source>
</evidence>
<evidence type="ECO:0000256" key="11">
    <source>
        <dbReference type="RuleBase" id="RU003515"/>
    </source>
</evidence>
<sequence>MKYIDLLDVNELLNKEIIGIDESGVGDYFTPLVSCAFYLPSHLKDWAKSLGVQDSKKLTDKKILEIAQKLRENTQVHYSVYRLSQSAYNKLSDEFNAHELKFFTHNGALNNLHKKMSFVQKYLLIDKYSTLNSFEKYHKKIINKDTWFDFEDFDIVAFLVTKAESIHLSVACASILARAELIKYMQEQSKEWNFDFPLGANKKVQEKVKEFCELHGEKNLSKVCKTSFKLSI</sequence>
<dbReference type="RefSeq" id="WP_036434903.1">
    <property type="nucleotide sequence ID" value="NZ_LR215039.1"/>
</dbReference>
<dbReference type="SUPFAM" id="SSF53098">
    <property type="entry name" value="Ribonuclease H-like"/>
    <property type="match status" value="1"/>
</dbReference>
<keyword evidence="5" id="KW-0963">Cytoplasm</keyword>
<dbReference type="Proteomes" id="UP000289497">
    <property type="component" value="Chromosome"/>
</dbReference>
<dbReference type="Pfam" id="PF01351">
    <property type="entry name" value="RNase_HII"/>
    <property type="match status" value="1"/>
</dbReference>
<dbReference type="InterPro" id="IPR036397">
    <property type="entry name" value="RNaseH_sf"/>
</dbReference>
<gene>
    <name evidence="13" type="primary">rnhB_1</name>
    <name evidence="13" type="ORF">NCTC10179_00531</name>
</gene>
<evidence type="ECO:0000256" key="1">
    <source>
        <dbReference type="ARBA" id="ARBA00000077"/>
    </source>
</evidence>
<dbReference type="GO" id="GO:0006298">
    <property type="term" value="P:mismatch repair"/>
    <property type="evidence" value="ECO:0007669"/>
    <property type="project" value="TreeGrafter"/>
</dbReference>
<organism evidence="13 14">
    <name type="scientific">Mycoplasmopsis columboralis</name>
    <dbReference type="NCBI Taxonomy" id="171282"/>
    <lineage>
        <taxon>Bacteria</taxon>
        <taxon>Bacillati</taxon>
        <taxon>Mycoplasmatota</taxon>
        <taxon>Mycoplasmoidales</taxon>
        <taxon>Metamycoplasmataceae</taxon>
        <taxon>Mycoplasmopsis</taxon>
    </lineage>
</organism>
<feature type="domain" description="RNase H type-2" evidence="12">
    <location>
        <begin position="15"/>
        <end position="232"/>
    </location>
</feature>
<feature type="binding site" evidence="10">
    <location>
        <position position="126"/>
    </location>
    <ligand>
        <name>a divalent metal cation</name>
        <dbReference type="ChEBI" id="CHEBI:60240"/>
    </ligand>
</feature>
<dbReference type="PROSITE" id="PS51975">
    <property type="entry name" value="RNASE_H_2"/>
    <property type="match status" value="1"/>
</dbReference>
<evidence type="ECO:0000256" key="3">
    <source>
        <dbReference type="ARBA" id="ARBA00004496"/>
    </source>
</evidence>
<dbReference type="EC" id="3.1.26.4" evidence="11"/>
<keyword evidence="8 10" id="KW-0255">Endonuclease</keyword>
<protein>
    <recommendedName>
        <fullName evidence="11">Ribonuclease</fullName>
        <ecNumber evidence="11">3.1.26.4</ecNumber>
    </recommendedName>
</protein>
<name>A0A449B701_9BACT</name>
<evidence type="ECO:0000313" key="13">
    <source>
        <dbReference type="EMBL" id="VEU76355.1"/>
    </source>
</evidence>
<feature type="binding site" evidence="10">
    <location>
        <position position="21"/>
    </location>
    <ligand>
        <name>a divalent metal cation</name>
        <dbReference type="ChEBI" id="CHEBI:60240"/>
    </ligand>
</feature>
<evidence type="ECO:0000259" key="12">
    <source>
        <dbReference type="PROSITE" id="PS51975"/>
    </source>
</evidence>
<keyword evidence="14" id="KW-1185">Reference proteome</keyword>
<keyword evidence="6 10" id="KW-0540">Nuclease</keyword>
<dbReference type="InterPro" id="IPR024567">
    <property type="entry name" value="RNase_HII/HIII_dom"/>
</dbReference>
<keyword evidence="7 10" id="KW-0479">Metal-binding</keyword>
<evidence type="ECO:0000256" key="4">
    <source>
        <dbReference type="ARBA" id="ARBA00008378"/>
    </source>
</evidence>
<dbReference type="GO" id="GO:0004523">
    <property type="term" value="F:RNA-DNA hybrid ribonuclease activity"/>
    <property type="evidence" value="ECO:0007669"/>
    <property type="project" value="UniProtKB-UniRule"/>
</dbReference>
<evidence type="ECO:0000256" key="8">
    <source>
        <dbReference type="ARBA" id="ARBA00022759"/>
    </source>
</evidence>
<dbReference type="AlphaFoldDB" id="A0A449B701"/>
<dbReference type="GO" id="GO:0005737">
    <property type="term" value="C:cytoplasm"/>
    <property type="evidence" value="ECO:0007669"/>
    <property type="project" value="UniProtKB-SubCell"/>
</dbReference>
<dbReference type="CDD" id="cd06590">
    <property type="entry name" value="RNase_HII_bacteria_HIII_like"/>
    <property type="match status" value="1"/>
</dbReference>
<dbReference type="GO" id="GO:0032299">
    <property type="term" value="C:ribonuclease H2 complex"/>
    <property type="evidence" value="ECO:0007669"/>
    <property type="project" value="TreeGrafter"/>
</dbReference>
<evidence type="ECO:0000256" key="10">
    <source>
        <dbReference type="PROSITE-ProRule" id="PRU01319"/>
    </source>
</evidence>
<comment type="cofactor">
    <cofactor evidence="10">
        <name>Mn(2+)</name>
        <dbReference type="ChEBI" id="CHEBI:29035"/>
    </cofactor>
    <cofactor evidence="10">
        <name>Mg(2+)</name>
        <dbReference type="ChEBI" id="CHEBI:18420"/>
    </cofactor>
    <text evidence="10">Manganese or magnesium. Binds 1 divalent metal ion per monomer in the absence of substrate. May bind a second metal ion after substrate binding.</text>
</comment>
<comment type="similarity">
    <text evidence="4">Belongs to the RNase HII family. RnhC subfamily.</text>
</comment>
<proteinExistence type="inferred from homology"/>
<dbReference type="InterPro" id="IPR012337">
    <property type="entry name" value="RNaseH-like_sf"/>
</dbReference>
<evidence type="ECO:0000256" key="9">
    <source>
        <dbReference type="ARBA" id="ARBA00022801"/>
    </source>
</evidence>
<dbReference type="PANTHER" id="PTHR10954">
    <property type="entry name" value="RIBONUCLEASE H2 SUBUNIT A"/>
    <property type="match status" value="1"/>
</dbReference>
<dbReference type="EMBL" id="LR215039">
    <property type="protein sequence ID" value="VEU76355.1"/>
    <property type="molecule type" value="Genomic_DNA"/>
</dbReference>
<reference evidence="13 14" key="1">
    <citation type="submission" date="2019-01" db="EMBL/GenBank/DDBJ databases">
        <authorList>
            <consortium name="Pathogen Informatics"/>
        </authorList>
    </citation>
    <scope>NUCLEOTIDE SEQUENCE [LARGE SCALE GENOMIC DNA]</scope>
    <source>
        <strain evidence="13 14">NCTC10179</strain>
    </source>
</reference>
<comment type="catalytic activity">
    <reaction evidence="1 10 11">
        <text>Endonucleolytic cleavage to 5'-phosphomonoester.</text>
        <dbReference type="EC" id="3.1.26.4"/>
    </reaction>
</comment>
<comment type="subcellular location">
    <subcellularLocation>
        <location evidence="3">Cytoplasm</location>
    </subcellularLocation>
</comment>
<dbReference type="KEGG" id="mcou:NCTC10179_00531"/>
<comment type="function">
    <text evidence="2 11">Endonuclease that specifically degrades the RNA of RNA-DNA hybrids.</text>
</comment>
<accession>A0A449B701</accession>
<dbReference type="GO" id="GO:0043137">
    <property type="term" value="P:DNA replication, removal of RNA primer"/>
    <property type="evidence" value="ECO:0007669"/>
    <property type="project" value="TreeGrafter"/>
</dbReference>
<dbReference type="InterPro" id="IPR001352">
    <property type="entry name" value="RNase_HII/HIII"/>
</dbReference>
<evidence type="ECO:0000256" key="2">
    <source>
        <dbReference type="ARBA" id="ARBA00004065"/>
    </source>
</evidence>
<dbReference type="OrthoDB" id="9777935at2"/>
<evidence type="ECO:0000256" key="5">
    <source>
        <dbReference type="ARBA" id="ARBA00022490"/>
    </source>
</evidence>
<dbReference type="GO" id="GO:0003723">
    <property type="term" value="F:RNA binding"/>
    <property type="evidence" value="ECO:0007669"/>
    <property type="project" value="UniProtKB-UniRule"/>
</dbReference>
<dbReference type="Gene3D" id="3.30.420.10">
    <property type="entry name" value="Ribonuclease H-like superfamily/Ribonuclease H"/>
    <property type="match status" value="1"/>
</dbReference>
<feature type="binding site" evidence="10">
    <location>
        <position position="22"/>
    </location>
    <ligand>
        <name>a divalent metal cation</name>
        <dbReference type="ChEBI" id="CHEBI:60240"/>
    </ligand>
</feature>
<evidence type="ECO:0000256" key="6">
    <source>
        <dbReference type="ARBA" id="ARBA00022722"/>
    </source>
</evidence>
<keyword evidence="9 10" id="KW-0378">Hydrolase</keyword>
<dbReference type="GO" id="GO:0046872">
    <property type="term" value="F:metal ion binding"/>
    <property type="evidence" value="ECO:0007669"/>
    <property type="project" value="UniProtKB-KW"/>
</dbReference>
<evidence type="ECO:0000256" key="7">
    <source>
        <dbReference type="ARBA" id="ARBA00022723"/>
    </source>
</evidence>